<dbReference type="InterPro" id="IPR003594">
    <property type="entry name" value="HATPase_dom"/>
</dbReference>
<dbReference type="SMART" id="SM00387">
    <property type="entry name" value="HATPase_c"/>
    <property type="match status" value="1"/>
</dbReference>
<feature type="transmembrane region" description="Helical" evidence="10">
    <location>
        <begin position="64"/>
        <end position="82"/>
    </location>
</feature>
<protein>
    <recommendedName>
        <fullName evidence="2">histidine kinase</fullName>
        <ecNumber evidence="2">2.7.13.3</ecNumber>
    </recommendedName>
</protein>
<dbReference type="KEGG" id="ade:Adeh_1451"/>
<dbReference type="Proteomes" id="UP000001935">
    <property type="component" value="Chromosome"/>
</dbReference>
<dbReference type="STRING" id="290397.Adeh_1451"/>
<keyword evidence="3" id="KW-0597">Phosphoprotein</keyword>
<feature type="transmembrane region" description="Helical" evidence="10">
    <location>
        <begin position="88"/>
        <end position="106"/>
    </location>
</feature>
<sequence>MSARRTGGVAGEAGPADNRAMEMPNAQGPDLAKDRGMGTHAQREHLRRSNLAAADERWRRSRPALVVALYAAWIGFAALLWFQGYPRWRVLALLGLLALALALHAARACVRANGPFCTAVNAADIRLPLAMALASVALTGGLHSPLLVALPPTVSVLVVRCGWRRETAGAVWALAAAGLVMLLAPGSMGPPVPERTFALVALVALVGTVAVHADYVVILGETVADSVRGMLRARDEVASQALTRARELELMSSQISHELKNPLGAIKALVQISARGASDGDTCERLKVVSSEVERMREILDGYLSFSRPLECLQREELSVGELADEVLSVLQGRAAAGGVGLHRRGDARIDADPRRLKEALLNLVANAVEASRRGDRVEVLVSDRGGAVEVAVRDTGRGMPPAVVARLGTPFFTTREQGTGLGVLLARRAFVQHGGTLEYASAPDAGTTATGTLPRVHQEATENVPAAAGR</sequence>
<keyword evidence="7" id="KW-0067">ATP-binding</keyword>
<feature type="transmembrane region" description="Helical" evidence="10">
    <location>
        <begin position="197"/>
        <end position="218"/>
    </location>
</feature>
<evidence type="ECO:0000256" key="5">
    <source>
        <dbReference type="ARBA" id="ARBA00022741"/>
    </source>
</evidence>
<dbReference type="GO" id="GO:0000155">
    <property type="term" value="F:phosphorelay sensor kinase activity"/>
    <property type="evidence" value="ECO:0007669"/>
    <property type="project" value="InterPro"/>
</dbReference>
<proteinExistence type="predicted"/>
<keyword evidence="6 12" id="KW-0418">Kinase</keyword>
<dbReference type="SUPFAM" id="SSF55874">
    <property type="entry name" value="ATPase domain of HSP90 chaperone/DNA topoisomerase II/histidine kinase"/>
    <property type="match status" value="1"/>
</dbReference>
<evidence type="ECO:0000256" key="4">
    <source>
        <dbReference type="ARBA" id="ARBA00022679"/>
    </source>
</evidence>
<dbReference type="CDD" id="cd00082">
    <property type="entry name" value="HisKA"/>
    <property type="match status" value="1"/>
</dbReference>
<feature type="transmembrane region" description="Helical" evidence="10">
    <location>
        <begin position="127"/>
        <end position="148"/>
    </location>
</feature>
<evidence type="ECO:0000256" key="10">
    <source>
        <dbReference type="SAM" id="Phobius"/>
    </source>
</evidence>
<dbReference type="eggNOG" id="COG4191">
    <property type="taxonomic scope" value="Bacteria"/>
</dbReference>
<reference evidence="12 13" key="1">
    <citation type="submission" date="2006-01" db="EMBL/GenBank/DDBJ databases">
        <title>Complete sequence of Anaeromyxobacter dehalogenans 2CP-C.</title>
        <authorList>
            <consortium name="US DOE Joint Genome Institute"/>
            <person name="Copeland A."/>
            <person name="Lucas S."/>
            <person name="Lapidus A."/>
            <person name="Barry K."/>
            <person name="Detter J.C."/>
            <person name="Glavina T."/>
            <person name="Hammon N."/>
            <person name="Israni S."/>
            <person name="Pitluck S."/>
            <person name="Brettin T."/>
            <person name="Bruce D."/>
            <person name="Han C."/>
            <person name="Tapia R."/>
            <person name="Gilna P."/>
            <person name="Kiss H."/>
            <person name="Schmutz J."/>
            <person name="Larimer F."/>
            <person name="Land M."/>
            <person name="Kyrpides N."/>
            <person name="Anderson I."/>
            <person name="Sanford R.A."/>
            <person name="Ritalahti K.M."/>
            <person name="Thomas H.S."/>
            <person name="Kirby J.R."/>
            <person name="Zhulin I.B."/>
            <person name="Loeffler F.E."/>
            <person name="Richardson P."/>
        </authorList>
    </citation>
    <scope>NUCLEOTIDE SEQUENCE [LARGE SCALE GENOMIC DNA]</scope>
    <source>
        <strain evidence="12 13">2CP-C</strain>
    </source>
</reference>
<dbReference type="SUPFAM" id="SSF47384">
    <property type="entry name" value="Homodimeric domain of signal transducing histidine kinase"/>
    <property type="match status" value="1"/>
</dbReference>
<dbReference type="PROSITE" id="PS50109">
    <property type="entry name" value="HIS_KIN"/>
    <property type="match status" value="1"/>
</dbReference>
<name>Q2IHU0_ANADE</name>
<dbReference type="EMBL" id="CP000251">
    <property type="protein sequence ID" value="ABC81224.1"/>
    <property type="molecule type" value="Genomic_DNA"/>
</dbReference>
<dbReference type="GO" id="GO:0005524">
    <property type="term" value="F:ATP binding"/>
    <property type="evidence" value="ECO:0007669"/>
    <property type="project" value="UniProtKB-KW"/>
</dbReference>
<feature type="transmembrane region" description="Helical" evidence="10">
    <location>
        <begin position="168"/>
        <end position="185"/>
    </location>
</feature>
<dbReference type="SMART" id="SM00388">
    <property type="entry name" value="HisKA"/>
    <property type="match status" value="1"/>
</dbReference>
<dbReference type="InterPro" id="IPR005467">
    <property type="entry name" value="His_kinase_dom"/>
</dbReference>
<dbReference type="Gene3D" id="3.30.565.10">
    <property type="entry name" value="Histidine kinase-like ATPase, C-terminal domain"/>
    <property type="match status" value="1"/>
</dbReference>
<dbReference type="InterPro" id="IPR004358">
    <property type="entry name" value="Sig_transdc_His_kin-like_C"/>
</dbReference>
<accession>Q2IHU0</accession>
<evidence type="ECO:0000313" key="12">
    <source>
        <dbReference type="EMBL" id="ABC81224.1"/>
    </source>
</evidence>
<keyword evidence="5" id="KW-0547">Nucleotide-binding</keyword>
<evidence type="ECO:0000313" key="13">
    <source>
        <dbReference type="Proteomes" id="UP000001935"/>
    </source>
</evidence>
<comment type="catalytic activity">
    <reaction evidence="1">
        <text>ATP + protein L-histidine = ADP + protein N-phospho-L-histidine.</text>
        <dbReference type="EC" id="2.7.13.3"/>
    </reaction>
</comment>
<evidence type="ECO:0000256" key="2">
    <source>
        <dbReference type="ARBA" id="ARBA00012438"/>
    </source>
</evidence>
<dbReference type="PANTHER" id="PTHR43065">
    <property type="entry name" value="SENSOR HISTIDINE KINASE"/>
    <property type="match status" value="1"/>
</dbReference>
<dbReference type="InterPro" id="IPR036097">
    <property type="entry name" value="HisK_dim/P_sf"/>
</dbReference>
<organism evidence="12 13">
    <name type="scientific">Anaeromyxobacter dehalogenans (strain 2CP-C)</name>
    <dbReference type="NCBI Taxonomy" id="290397"/>
    <lineage>
        <taxon>Bacteria</taxon>
        <taxon>Pseudomonadati</taxon>
        <taxon>Myxococcota</taxon>
        <taxon>Myxococcia</taxon>
        <taxon>Myxococcales</taxon>
        <taxon>Cystobacterineae</taxon>
        <taxon>Anaeromyxobacteraceae</taxon>
        <taxon>Anaeromyxobacter</taxon>
    </lineage>
</organism>
<dbReference type="PANTHER" id="PTHR43065:SF10">
    <property type="entry name" value="PEROXIDE STRESS-ACTIVATED HISTIDINE KINASE MAK3"/>
    <property type="match status" value="1"/>
</dbReference>
<evidence type="ECO:0000256" key="1">
    <source>
        <dbReference type="ARBA" id="ARBA00000085"/>
    </source>
</evidence>
<keyword evidence="10" id="KW-1133">Transmembrane helix</keyword>
<dbReference type="HOGENOM" id="CLU_623548_0_0_7"/>
<dbReference type="Pfam" id="PF02518">
    <property type="entry name" value="HATPase_c"/>
    <property type="match status" value="1"/>
</dbReference>
<dbReference type="InterPro" id="IPR003661">
    <property type="entry name" value="HisK_dim/P_dom"/>
</dbReference>
<keyword evidence="10" id="KW-0812">Transmembrane</keyword>
<dbReference type="CDD" id="cd00075">
    <property type="entry name" value="HATPase"/>
    <property type="match status" value="1"/>
</dbReference>
<evidence type="ECO:0000256" key="7">
    <source>
        <dbReference type="ARBA" id="ARBA00022840"/>
    </source>
</evidence>
<dbReference type="Gene3D" id="1.10.287.130">
    <property type="match status" value="1"/>
</dbReference>
<evidence type="ECO:0000259" key="11">
    <source>
        <dbReference type="PROSITE" id="PS50109"/>
    </source>
</evidence>
<keyword evidence="8" id="KW-0902">Two-component regulatory system</keyword>
<dbReference type="EC" id="2.7.13.3" evidence="2"/>
<dbReference type="AlphaFoldDB" id="Q2IHU0"/>
<keyword evidence="10" id="KW-0472">Membrane</keyword>
<evidence type="ECO:0000256" key="9">
    <source>
        <dbReference type="SAM" id="MobiDB-lite"/>
    </source>
</evidence>
<dbReference type="InterPro" id="IPR036890">
    <property type="entry name" value="HATPase_C_sf"/>
</dbReference>
<gene>
    <name evidence="12" type="ordered locus">Adeh_1451</name>
</gene>
<feature type="region of interest" description="Disordered" evidence="9">
    <location>
        <begin position="1"/>
        <end position="22"/>
    </location>
</feature>
<feature type="domain" description="Histidine kinase" evidence="11">
    <location>
        <begin position="254"/>
        <end position="458"/>
    </location>
</feature>
<evidence type="ECO:0000256" key="6">
    <source>
        <dbReference type="ARBA" id="ARBA00022777"/>
    </source>
</evidence>
<evidence type="ECO:0000256" key="8">
    <source>
        <dbReference type="ARBA" id="ARBA00023012"/>
    </source>
</evidence>
<dbReference type="PRINTS" id="PR00344">
    <property type="entry name" value="BCTRLSENSOR"/>
</dbReference>
<dbReference type="Pfam" id="PF00512">
    <property type="entry name" value="HisKA"/>
    <property type="match status" value="1"/>
</dbReference>
<evidence type="ECO:0000256" key="3">
    <source>
        <dbReference type="ARBA" id="ARBA00022553"/>
    </source>
</evidence>
<keyword evidence="4" id="KW-0808">Transferase</keyword>